<feature type="domain" description="Putative Flp pilus-assembly TadG-like N-terminal" evidence="1">
    <location>
        <begin position="7"/>
        <end position="52"/>
    </location>
</feature>
<keyword evidence="3" id="KW-1185">Reference proteome</keyword>
<name>A0ABV8GA89_9ACTN</name>
<dbReference type="RefSeq" id="WP_379531064.1">
    <property type="nucleotide sequence ID" value="NZ_JBHSBI010000014.1"/>
</dbReference>
<evidence type="ECO:0000313" key="3">
    <source>
        <dbReference type="Proteomes" id="UP001595851"/>
    </source>
</evidence>
<dbReference type="InterPro" id="IPR028087">
    <property type="entry name" value="Tad_N"/>
</dbReference>
<gene>
    <name evidence="2" type="ORF">ACFOY2_27030</name>
</gene>
<dbReference type="Proteomes" id="UP001595851">
    <property type="component" value="Unassembled WGS sequence"/>
</dbReference>
<sequence>MNSKERGSSTLWGVSLMGLLMAVATAFATVGSVRVARHRVNNAADLSALAAAKLALIDPQGACDKATALATQNGVHLTQCKITHEIADIWTSLPISLPAVGTRTLVGRARAGPAEAAPVEAIPADEPDYDPGR</sequence>
<protein>
    <submittedName>
        <fullName evidence="2">Rv3654c family TadE-like protein</fullName>
    </submittedName>
</protein>
<dbReference type="NCBIfam" id="TIGR03816">
    <property type="entry name" value="tadE_like_DECH"/>
    <property type="match status" value="1"/>
</dbReference>
<accession>A0ABV8GA89</accession>
<comment type="caution">
    <text evidence="2">The sequence shown here is derived from an EMBL/GenBank/DDBJ whole genome shotgun (WGS) entry which is preliminary data.</text>
</comment>
<dbReference type="Pfam" id="PF13400">
    <property type="entry name" value="Tad"/>
    <property type="match status" value="1"/>
</dbReference>
<evidence type="ECO:0000259" key="1">
    <source>
        <dbReference type="Pfam" id="PF13400"/>
    </source>
</evidence>
<organism evidence="2 3">
    <name type="scientific">Nonomuraea purpurea</name>
    <dbReference type="NCBI Taxonomy" id="1849276"/>
    <lineage>
        <taxon>Bacteria</taxon>
        <taxon>Bacillati</taxon>
        <taxon>Actinomycetota</taxon>
        <taxon>Actinomycetes</taxon>
        <taxon>Streptosporangiales</taxon>
        <taxon>Streptosporangiaceae</taxon>
        <taxon>Nonomuraea</taxon>
    </lineage>
</organism>
<reference evidence="3" key="1">
    <citation type="journal article" date="2019" name="Int. J. Syst. Evol. Microbiol.">
        <title>The Global Catalogue of Microorganisms (GCM) 10K type strain sequencing project: providing services to taxonomists for standard genome sequencing and annotation.</title>
        <authorList>
            <consortium name="The Broad Institute Genomics Platform"/>
            <consortium name="The Broad Institute Genome Sequencing Center for Infectious Disease"/>
            <person name="Wu L."/>
            <person name="Ma J."/>
        </authorList>
    </citation>
    <scope>NUCLEOTIDE SEQUENCE [LARGE SCALE GENOMIC DNA]</scope>
    <source>
        <strain evidence="3">TBRC 1276</strain>
    </source>
</reference>
<proteinExistence type="predicted"/>
<evidence type="ECO:0000313" key="2">
    <source>
        <dbReference type="EMBL" id="MFC4010910.1"/>
    </source>
</evidence>
<dbReference type="InterPro" id="IPR021202">
    <property type="entry name" value="Rv3654c-like"/>
</dbReference>
<dbReference type="EMBL" id="JBHSBI010000014">
    <property type="protein sequence ID" value="MFC4010910.1"/>
    <property type="molecule type" value="Genomic_DNA"/>
</dbReference>